<feature type="non-terminal residue" evidence="2">
    <location>
        <position position="186"/>
    </location>
</feature>
<protein>
    <submittedName>
        <fullName evidence="2">Uncharacterized protein</fullName>
    </submittedName>
</protein>
<evidence type="ECO:0000256" key="1">
    <source>
        <dbReference type="SAM" id="Phobius"/>
    </source>
</evidence>
<keyword evidence="3" id="KW-1185">Reference proteome</keyword>
<comment type="caution">
    <text evidence="2">The sequence shown here is derived from an EMBL/GenBank/DDBJ whole genome shotgun (WGS) entry which is preliminary data.</text>
</comment>
<reference evidence="2" key="1">
    <citation type="submission" date="2023-06" db="EMBL/GenBank/DDBJ databases">
        <title>Genome-scale phylogeny and comparative genomics of the fungal order Sordariales.</title>
        <authorList>
            <consortium name="Lawrence Berkeley National Laboratory"/>
            <person name="Hensen N."/>
            <person name="Bonometti L."/>
            <person name="Westerberg I."/>
            <person name="Brannstrom I.O."/>
            <person name="Guillou S."/>
            <person name="Cros-Aarteil S."/>
            <person name="Calhoun S."/>
            <person name="Haridas S."/>
            <person name="Kuo A."/>
            <person name="Mondo S."/>
            <person name="Pangilinan J."/>
            <person name="Riley R."/>
            <person name="LaButti K."/>
            <person name="Andreopoulos B."/>
            <person name="Lipzen A."/>
            <person name="Chen C."/>
            <person name="Yanf M."/>
            <person name="Daum C."/>
            <person name="Ng V."/>
            <person name="Clum A."/>
            <person name="Steindorff A."/>
            <person name="Ohm R."/>
            <person name="Martin F."/>
            <person name="Silar P."/>
            <person name="Natvig D."/>
            <person name="Lalanne C."/>
            <person name="Gautier V."/>
            <person name="Ament-velasquez S.L."/>
            <person name="Kruys A."/>
            <person name="Hutchinson M.I."/>
            <person name="Powell A.J."/>
            <person name="Barry K."/>
            <person name="Miller A.N."/>
            <person name="Grigoriev I.V."/>
            <person name="Debuchy R."/>
            <person name="Gladieux P."/>
            <person name="Thoren M.H."/>
            <person name="Johannesson H."/>
        </authorList>
    </citation>
    <scope>NUCLEOTIDE SEQUENCE</scope>
    <source>
        <strain evidence="2">SMH2392-1A</strain>
    </source>
</reference>
<keyword evidence="1" id="KW-1133">Transmembrane helix</keyword>
<feature type="non-terminal residue" evidence="2">
    <location>
        <position position="1"/>
    </location>
</feature>
<evidence type="ECO:0000313" key="2">
    <source>
        <dbReference type="EMBL" id="KAK0705997.1"/>
    </source>
</evidence>
<dbReference type="Proteomes" id="UP001172101">
    <property type="component" value="Unassembled WGS sequence"/>
</dbReference>
<accession>A0AA40DM90</accession>
<gene>
    <name evidence="2" type="ORF">B0T26DRAFT_597344</name>
</gene>
<keyword evidence="1" id="KW-0472">Membrane</keyword>
<proteinExistence type="predicted"/>
<evidence type="ECO:0000313" key="3">
    <source>
        <dbReference type="Proteomes" id="UP001172101"/>
    </source>
</evidence>
<dbReference type="GeneID" id="85318913"/>
<name>A0AA40DM90_9PEZI</name>
<feature type="transmembrane region" description="Helical" evidence="1">
    <location>
        <begin position="20"/>
        <end position="40"/>
    </location>
</feature>
<dbReference type="RefSeq" id="XP_060291091.1">
    <property type="nucleotide sequence ID" value="XM_060435643.1"/>
</dbReference>
<dbReference type="EMBL" id="JAUIRO010000007">
    <property type="protein sequence ID" value="KAK0705997.1"/>
    <property type="molecule type" value="Genomic_DNA"/>
</dbReference>
<dbReference type="AlphaFoldDB" id="A0AA40DM90"/>
<organism evidence="2 3">
    <name type="scientific">Lasiosphaeria miniovina</name>
    <dbReference type="NCBI Taxonomy" id="1954250"/>
    <lineage>
        <taxon>Eukaryota</taxon>
        <taxon>Fungi</taxon>
        <taxon>Dikarya</taxon>
        <taxon>Ascomycota</taxon>
        <taxon>Pezizomycotina</taxon>
        <taxon>Sordariomycetes</taxon>
        <taxon>Sordariomycetidae</taxon>
        <taxon>Sordariales</taxon>
        <taxon>Lasiosphaeriaceae</taxon>
        <taxon>Lasiosphaeria</taxon>
    </lineage>
</organism>
<keyword evidence="1" id="KW-0812">Transmembrane</keyword>
<sequence>LARYAHVKATSLSLPISSGLTFATILLPLVAGANALYFFASTTRSQLRLPKPAAGTKSKLVPAALQTAQLVFSTVLATRLASDMIPSPVRQCLLESEWKGFWTAHDASRIRAVQDAFDCCGFRTLKDMAWPFPQGSHPGDAAGCAERFGRKAACAAPWEGALQQAAGADFAVVLAVALVQLASVLL</sequence>